<reference evidence="1 2" key="1">
    <citation type="submission" date="2017-12" db="EMBL/GenBank/DDBJ databases">
        <title>Genomes of bacteria within cyanobacterial aggregates.</title>
        <authorList>
            <person name="Cai H."/>
        </authorList>
    </citation>
    <scope>NUCLEOTIDE SEQUENCE [LARGE SCALE GENOMIC DNA]</scope>
    <source>
        <strain evidence="1 2">TH16</strain>
    </source>
</reference>
<dbReference type="RefSeq" id="WP_102113523.1">
    <property type="nucleotide sequence ID" value="NZ_BMGN01000012.1"/>
</dbReference>
<dbReference type="KEGG" id="ncb:C0V82_16195"/>
<protein>
    <submittedName>
        <fullName evidence="1">Uncharacterized protein</fullName>
    </submittedName>
</protein>
<dbReference type="Proteomes" id="UP000234752">
    <property type="component" value="Chromosome eg_2"/>
</dbReference>
<gene>
    <name evidence="1" type="ORF">C0V82_16195</name>
</gene>
<keyword evidence="2" id="KW-1185">Reference proteome</keyword>
<proteinExistence type="predicted"/>
<evidence type="ECO:0000313" key="1">
    <source>
        <dbReference type="EMBL" id="AUN31969.1"/>
    </source>
</evidence>
<sequence>MTAAPVTAADIRAAIRRTYPESEYALGWEVAAATGHNARRHLDCVCMSLWPSRGLTLHGLEIKVSRADWRRELKEPAKAEELARYLDLFSIVAPAGVVPVDELPTAWGLIELKGDKLFTRKQPMQTPAAPLDRTFMAAMVRAAARPMDKDSLASLLNKARQDAQEAERANTERAVQAARSEAGYELREWRQIKQKLQAIHPDLTFFSNEDVVRAVAVVLRSGVTRTYDGLARLSQQLTGMNADIQAALTAFAPAAQGAAQGAATDAGEAA</sequence>
<name>A0A2K9NFU3_9PROT</name>
<dbReference type="AlphaFoldDB" id="A0A2K9NFU3"/>
<dbReference type="OrthoDB" id="6180861at2"/>
<accession>A0A2K9NFU3</accession>
<dbReference type="EMBL" id="CP025612">
    <property type="protein sequence ID" value="AUN31969.1"/>
    <property type="molecule type" value="Genomic_DNA"/>
</dbReference>
<organism evidence="1 2">
    <name type="scientific">Niveispirillum cyanobacteriorum</name>
    <dbReference type="NCBI Taxonomy" id="1612173"/>
    <lineage>
        <taxon>Bacteria</taxon>
        <taxon>Pseudomonadati</taxon>
        <taxon>Pseudomonadota</taxon>
        <taxon>Alphaproteobacteria</taxon>
        <taxon>Rhodospirillales</taxon>
        <taxon>Azospirillaceae</taxon>
        <taxon>Niveispirillum</taxon>
    </lineage>
</organism>
<evidence type="ECO:0000313" key="2">
    <source>
        <dbReference type="Proteomes" id="UP000234752"/>
    </source>
</evidence>